<evidence type="ECO:0000256" key="1">
    <source>
        <dbReference type="ARBA" id="ARBA00001946"/>
    </source>
</evidence>
<dbReference type="UniPathway" id="UPA00232"/>
<comment type="catalytic activity">
    <reaction evidence="11">
        <text>all-trans-octaprenyl diphosphate + 4-hydroxybenzoate = 4-hydroxy-3-(all-trans-octaprenyl)benzoate + diphosphate</text>
        <dbReference type="Rhea" id="RHEA:27782"/>
        <dbReference type="ChEBI" id="CHEBI:1617"/>
        <dbReference type="ChEBI" id="CHEBI:17879"/>
        <dbReference type="ChEBI" id="CHEBI:33019"/>
        <dbReference type="ChEBI" id="CHEBI:57711"/>
        <dbReference type="EC" id="2.5.1.39"/>
    </reaction>
</comment>
<evidence type="ECO:0000256" key="11">
    <source>
        <dbReference type="HAMAP-Rule" id="MF_01635"/>
    </source>
</evidence>
<feature type="transmembrane region" description="Helical" evidence="11">
    <location>
        <begin position="67"/>
        <end position="90"/>
    </location>
</feature>
<comment type="caution">
    <text evidence="13">The sequence shown here is derived from an EMBL/GenBank/DDBJ whole genome shotgun (WGS) entry which is preliminary data.</text>
</comment>
<keyword evidence="7 11" id="KW-0831">Ubiquinone biosynthesis</keyword>
<dbReference type="FunFam" id="1.10.357.140:FF:000003">
    <property type="entry name" value="4-hydroxybenzoate polyprenyltransferase, mitochondrial"/>
    <property type="match status" value="1"/>
</dbReference>
<feature type="transmembrane region" description="Helical" evidence="11">
    <location>
        <begin position="186"/>
        <end position="203"/>
    </location>
</feature>
<comment type="pathway">
    <text evidence="11">Cofactor biosynthesis; ubiquinone biosynthesis.</text>
</comment>
<evidence type="ECO:0000256" key="4">
    <source>
        <dbReference type="ARBA" id="ARBA00022475"/>
    </source>
</evidence>
<evidence type="ECO:0000256" key="3">
    <source>
        <dbReference type="ARBA" id="ARBA00005985"/>
    </source>
</evidence>
<evidence type="ECO:0000256" key="9">
    <source>
        <dbReference type="ARBA" id="ARBA00022989"/>
    </source>
</evidence>
<protein>
    <recommendedName>
        <fullName evidence="11 12">4-hydroxybenzoate octaprenyltransferase</fullName>
        <ecNumber evidence="11 12">2.5.1.39</ecNumber>
    </recommendedName>
    <alternativeName>
        <fullName evidence="11">4-HB polyprenyltransferase</fullName>
    </alternativeName>
</protein>
<dbReference type="GO" id="GO:0005886">
    <property type="term" value="C:plasma membrane"/>
    <property type="evidence" value="ECO:0007669"/>
    <property type="project" value="UniProtKB-SubCell"/>
</dbReference>
<evidence type="ECO:0000256" key="7">
    <source>
        <dbReference type="ARBA" id="ARBA00022688"/>
    </source>
</evidence>
<dbReference type="EMBL" id="JACHXA010000006">
    <property type="protein sequence ID" value="MBB3065963.1"/>
    <property type="molecule type" value="Genomic_DNA"/>
</dbReference>
<evidence type="ECO:0000256" key="2">
    <source>
        <dbReference type="ARBA" id="ARBA00004141"/>
    </source>
</evidence>
<dbReference type="RefSeq" id="WP_183416790.1">
    <property type="nucleotide sequence ID" value="NZ_JACHXA010000006.1"/>
</dbReference>
<feature type="transmembrane region" description="Helical" evidence="11">
    <location>
        <begin position="234"/>
        <end position="253"/>
    </location>
</feature>
<dbReference type="HAMAP" id="MF_01635">
    <property type="entry name" value="UbiA"/>
    <property type="match status" value="1"/>
</dbReference>
<dbReference type="InterPro" id="IPR000537">
    <property type="entry name" value="UbiA_prenyltransferase"/>
</dbReference>
<dbReference type="GO" id="GO:0006744">
    <property type="term" value="P:ubiquinone biosynthetic process"/>
    <property type="evidence" value="ECO:0007669"/>
    <property type="project" value="UniProtKB-UniRule"/>
</dbReference>
<evidence type="ECO:0000256" key="6">
    <source>
        <dbReference type="ARBA" id="ARBA00022679"/>
    </source>
</evidence>
<dbReference type="CDD" id="cd13959">
    <property type="entry name" value="PT_UbiA_COQ2"/>
    <property type="match status" value="1"/>
</dbReference>
<dbReference type="Proteomes" id="UP000581135">
    <property type="component" value="Unassembled WGS sequence"/>
</dbReference>
<organism evidence="13 14">
    <name type="scientific">Limibacillus halophilus</name>
    <dbReference type="NCBI Taxonomy" id="1579333"/>
    <lineage>
        <taxon>Bacteria</taxon>
        <taxon>Pseudomonadati</taxon>
        <taxon>Pseudomonadota</taxon>
        <taxon>Alphaproteobacteria</taxon>
        <taxon>Rhodospirillales</taxon>
        <taxon>Rhodovibrionaceae</taxon>
        <taxon>Limibacillus</taxon>
    </lineage>
</organism>
<dbReference type="Pfam" id="PF01040">
    <property type="entry name" value="UbiA"/>
    <property type="match status" value="1"/>
</dbReference>
<keyword evidence="10 11" id="KW-0472">Membrane</keyword>
<dbReference type="AlphaFoldDB" id="A0A839SYE5"/>
<keyword evidence="14" id="KW-1185">Reference proteome</keyword>
<keyword evidence="5 11" id="KW-0997">Cell inner membrane</keyword>
<evidence type="ECO:0000256" key="8">
    <source>
        <dbReference type="ARBA" id="ARBA00022692"/>
    </source>
</evidence>
<dbReference type="NCBIfam" id="TIGR01474">
    <property type="entry name" value="ubiA_proteo"/>
    <property type="match status" value="1"/>
</dbReference>
<evidence type="ECO:0000313" key="14">
    <source>
        <dbReference type="Proteomes" id="UP000581135"/>
    </source>
</evidence>
<dbReference type="GO" id="GO:0008412">
    <property type="term" value="F:4-hydroxybenzoate polyprenyltransferase activity"/>
    <property type="evidence" value="ECO:0007669"/>
    <property type="project" value="UniProtKB-UniRule"/>
</dbReference>
<evidence type="ECO:0000256" key="5">
    <source>
        <dbReference type="ARBA" id="ARBA00022519"/>
    </source>
</evidence>
<comment type="subcellular location">
    <subcellularLocation>
        <location evidence="11">Cell inner membrane</location>
        <topology evidence="11">Multi-pass membrane protein</topology>
    </subcellularLocation>
    <subcellularLocation>
        <location evidence="2">Membrane</location>
        <topology evidence="2">Multi-pass membrane protein</topology>
    </subcellularLocation>
</comment>
<gene>
    <name evidence="11" type="primary">ubiA</name>
    <name evidence="13" type="ORF">FHR98_002266</name>
</gene>
<sequence>MSVPNPSSSASDIVGDHWSFRVLPRMFHPYLRLTRFDRPIGAWLLFWPGAWSLSLATAQEARPPDVWLLLLFGVGAVVMRGAGCVINDLWDRDLDGKVARTALRPLPSGQVTPRQALFFLGILLLLGLLILLQLTATAILLGVSSIALIVAYPLMKRVTYWPQAFLGLTFNWGALMGWAAVTDSLAWPPVVLYLGSLAWTLGYDTIYAHQDREDDVLVGIKSSALKLGDRTRPWVAGFYAVAVLLMAVAGGLTGLGWPFWLAVVGVALQAGWQVWTLDIDNPDNCLLRFKSNRYFGLILWLGIMLSPVVAA</sequence>
<comment type="cofactor">
    <cofactor evidence="1 11">
        <name>Mg(2+)</name>
        <dbReference type="ChEBI" id="CHEBI:18420"/>
    </cofactor>
</comment>
<comment type="similarity">
    <text evidence="3 11">Belongs to the UbiA prenyltransferase family.</text>
</comment>
<evidence type="ECO:0000313" key="13">
    <source>
        <dbReference type="EMBL" id="MBB3065963.1"/>
    </source>
</evidence>
<keyword evidence="9 11" id="KW-1133">Transmembrane helix</keyword>
<keyword evidence="8 11" id="KW-0812">Transmembrane</keyword>
<dbReference type="InterPro" id="IPR044878">
    <property type="entry name" value="UbiA_sf"/>
</dbReference>
<keyword evidence="4 11" id="KW-1003">Cell membrane</keyword>
<feature type="transmembrane region" description="Helical" evidence="11">
    <location>
        <begin position="111"/>
        <end position="132"/>
    </location>
</feature>
<feature type="transmembrane region" description="Helical" evidence="11">
    <location>
        <begin position="291"/>
        <end position="310"/>
    </location>
</feature>
<dbReference type="InterPro" id="IPR039653">
    <property type="entry name" value="Prenyltransferase"/>
</dbReference>
<reference evidence="13 14" key="1">
    <citation type="submission" date="2020-08" db="EMBL/GenBank/DDBJ databases">
        <title>Genomic Encyclopedia of Type Strains, Phase III (KMG-III): the genomes of soil and plant-associated and newly described type strains.</title>
        <authorList>
            <person name="Whitman W."/>
        </authorList>
    </citation>
    <scope>NUCLEOTIDE SEQUENCE [LARGE SCALE GENOMIC DNA]</scope>
    <source>
        <strain evidence="13 14">CECT 8803</strain>
    </source>
</reference>
<keyword evidence="6 11" id="KW-0808">Transferase</keyword>
<proteinExistence type="inferred from homology"/>
<dbReference type="EC" id="2.5.1.39" evidence="11 12"/>
<dbReference type="Gene3D" id="1.20.120.1780">
    <property type="entry name" value="UbiA prenyltransferase"/>
    <property type="match status" value="1"/>
</dbReference>
<dbReference type="Gene3D" id="1.10.357.140">
    <property type="entry name" value="UbiA prenyltransferase"/>
    <property type="match status" value="1"/>
</dbReference>
<keyword evidence="11" id="KW-0460">Magnesium</keyword>
<dbReference type="PANTHER" id="PTHR11048:SF28">
    <property type="entry name" value="4-HYDROXYBENZOATE POLYPRENYLTRANSFERASE, MITOCHONDRIAL"/>
    <property type="match status" value="1"/>
</dbReference>
<feature type="transmembrane region" description="Helical" evidence="11">
    <location>
        <begin position="160"/>
        <end position="180"/>
    </location>
</feature>
<evidence type="ECO:0000256" key="12">
    <source>
        <dbReference type="NCBIfam" id="TIGR01474"/>
    </source>
</evidence>
<dbReference type="InterPro" id="IPR030470">
    <property type="entry name" value="UbiA_prenylTrfase_CS"/>
</dbReference>
<feature type="transmembrane region" description="Helical" evidence="11">
    <location>
        <begin position="40"/>
        <end position="61"/>
    </location>
</feature>
<accession>A0A839SYE5</accession>
<dbReference type="FunFam" id="1.20.120.1780:FF:000001">
    <property type="entry name" value="4-hydroxybenzoate octaprenyltransferase"/>
    <property type="match status" value="1"/>
</dbReference>
<name>A0A839SYE5_9PROT</name>
<dbReference type="PROSITE" id="PS00943">
    <property type="entry name" value="UBIA"/>
    <property type="match status" value="1"/>
</dbReference>
<dbReference type="PANTHER" id="PTHR11048">
    <property type="entry name" value="PRENYLTRANSFERASES"/>
    <property type="match status" value="1"/>
</dbReference>
<dbReference type="InterPro" id="IPR006370">
    <property type="entry name" value="HB_polyprenyltransferase-like"/>
</dbReference>
<evidence type="ECO:0000256" key="10">
    <source>
        <dbReference type="ARBA" id="ARBA00023136"/>
    </source>
</evidence>
<comment type="function">
    <text evidence="11">Catalyzes the prenylation of para-hydroxybenzoate (PHB) with an all-trans polyprenyl group. Mediates the second step in the final reaction sequence of ubiquinone-8 (UQ-8) biosynthesis, which is the condensation of the polyisoprenoid side chain with PHB, generating the first membrane-bound Q intermediate 3-octaprenyl-4-hydroxybenzoate.</text>
</comment>